<dbReference type="Pfam" id="PF05699">
    <property type="entry name" value="Dimer_Tnp_hAT"/>
    <property type="match status" value="1"/>
</dbReference>
<name>A0A0D0BNZ4_9AGAM</name>
<protein>
    <recommendedName>
        <fullName evidence="1">HAT C-terminal dimerisation domain-containing protein</fullName>
    </recommendedName>
</protein>
<dbReference type="EMBL" id="KN829945">
    <property type="protein sequence ID" value="KIK73257.1"/>
    <property type="molecule type" value="Genomic_DNA"/>
</dbReference>
<dbReference type="InterPro" id="IPR012337">
    <property type="entry name" value="RNaseH-like_sf"/>
</dbReference>
<organism evidence="2 3">
    <name type="scientific">Paxillus rubicundulus Ve08.2h10</name>
    <dbReference type="NCBI Taxonomy" id="930991"/>
    <lineage>
        <taxon>Eukaryota</taxon>
        <taxon>Fungi</taxon>
        <taxon>Dikarya</taxon>
        <taxon>Basidiomycota</taxon>
        <taxon>Agaricomycotina</taxon>
        <taxon>Agaricomycetes</taxon>
        <taxon>Agaricomycetidae</taxon>
        <taxon>Boletales</taxon>
        <taxon>Paxilineae</taxon>
        <taxon>Paxillaceae</taxon>
        <taxon>Paxillus</taxon>
    </lineage>
</organism>
<dbReference type="GO" id="GO:0046983">
    <property type="term" value="F:protein dimerization activity"/>
    <property type="evidence" value="ECO:0007669"/>
    <property type="project" value="InterPro"/>
</dbReference>
<dbReference type="Proteomes" id="UP000054538">
    <property type="component" value="Unassembled WGS sequence"/>
</dbReference>
<dbReference type="HOGENOM" id="CLU_009123_9_0_1"/>
<evidence type="ECO:0000313" key="3">
    <source>
        <dbReference type="Proteomes" id="UP000054538"/>
    </source>
</evidence>
<gene>
    <name evidence="2" type="ORF">PAXRUDRAFT_21060</name>
</gene>
<dbReference type="OrthoDB" id="3262464at2759"/>
<dbReference type="PANTHER" id="PTHR47611">
    <property type="entry name" value="HAT DIMERISATION DOMAIN, C-TERMINAL"/>
    <property type="match status" value="1"/>
</dbReference>
<sequence length="122" mass="13970">MQHAGWQVELCQYLRDMPDVTKGTDIVEWWLKHLTTYPTLAQIARDICAISASSVPCEHLFSAGVEIATDCWLRLGSEKFEELQVLKSAWWDSIIDKAAANTAKIKTVMLREYEELNIDKIQ</sequence>
<evidence type="ECO:0000259" key="1">
    <source>
        <dbReference type="Pfam" id="PF05699"/>
    </source>
</evidence>
<dbReference type="SUPFAM" id="SSF53098">
    <property type="entry name" value="Ribonuclease H-like"/>
    <property type="match status" value="1"/>
</dbReference>
<keyword evidence="3" id="KW-1185">Reference proteome</keyword>
<proteinExistence type="predicted"/>
<reference evidence="2 3" key="1">
    <citation type="submission" date="2014-04" db="EMBL/GenBank/DDBJ databases">
        <authorList>
            <consortium name="DOE Joint Genome Institute"/>
            <person name="Kuo A."/>
            <person name="Kohler A."/>
            <person name="Jargeat P."/>
            <person name="Nagy L.G."/>
            <person name="Floudas D."/>
            <person name="Copeland A."/>
            <person name="Barry K.W."/>
            <person name="Cichocki N."/>
            <person name="Veneault-Fourrey C."/>
            <person name="LaButti K."/>
            <person name="Lindquist E.A."/>
            <person name="Lipzen A."/>
            <person name="Lundell T."/>
            <person name="Morin E."/>
            <person name="Murat C."/>
            <person name="Sun H."/>
            <person name="Tunlid A."/>
            <person name="Henrissat B."/>
            <person name="Grigoriev I.V."/>
            <person name="Hibbett D.S."/>
            <person name="Martin F."/>
            <person name="Nordberg H.P."/>
            <person name="Cantor M.N."/>
            <person name="Hua S.X."/>
        </authorList>
    </citation>
    <scope>NUCLEOTIDE SEQUENCE [LARGE SCALE GENOMIC DNA]</scope>
    <source>
        <strain evidence="2 3">Ve08.2h10</strain>
    </source>
</reference>
<dbReference type="InterPro" id="IPR008906">
    <property type="entry name" value="HATC_C_dom"/>
</dbReference>
<dbReference type="AlphaFoldDB" id="A0A0D0BNZ4"/>
<reference evidence="3" key="2">
    <citation type="submission" date="2015-01" db="EMBL/GenBank/DDBJ databases">
        <title>Evolutionary Origins and Diversification of the Mycorrhizal Mutualists.</title>
        <authorList>
            <consortium name="DOE Joint Genome Institute"/>
            <consortium name="Mycorrhizal Genomics Consortium"/>
            <person name="Kohler A."/>
            <person name="Kuo A."/>
            <person name="Nagy L.G."/>
            <person name="Floudas D."/>
            <person name="Copeland A."/>
            <person name="Barry K.W."/>
            <person name="Cichocki N."/>
            <person name="Veneault-Fourrey C."/>
            <person name="LaButti K."/>
            <person name="Lindquist E.A."/>
            <person name="Lipzen A."/>
            <person name="Lundell T."/>
            <person name="Morin E."/>
            <person name="Murat C."/>
            <person name="Riley R."/>
            <person name="Ohm R."/>
            <person name="Sun H."/>
            <person name="Tunlid A."/>
            <person name="Henrissat B."/>
            <person name="Grigoriev I.V."/>
            <person name="Hibbett D.S."/>
            <person name="Martin F."/>
        </authorList>
    </citation>
    <scope>NUCLEOTIDE SEQUENCE [LARGE SCALE GENOMIC DNA]</scope>
    <source>
        <strain evidence="3">Ve08.2h10</strain>
    </source>
</reference>
<evidence type="ECO:0000313" key="2">
    <source>
        <dbReference type="EMBL" id="KIK73257.1"/>
    </source>
</evidence>
<accession>A0A0D0BNZ4</accession>
<feature type="domain" description="HAT C-terminal dimerisation" evidence="1">
    <location>
        <begin position="9"/>
        <end position="88"/>
    </location>
</feature>
<dbReference type="PANTHER" id="PTHR47611:SF1">
    <property type="entry name" value="CCHC-TYPE DOMAIN-CONTAINING PROTEIN"/>
    <property type="match status" value="1"/>
</dbReference>
<dbReference type="InParanoid" id="A0A0D0BNZ4"/>